<name>A0A6G7KB85_9LACT</name>
<reference evidence="1 2" key="1">
    <citation type="journal article" date="2017" name="Int. J. Syst. Evol. Microbiol.">
        <title>Jeotgalibaca porci sp. nov. and Jeotgalibaca arthritidis sp. nov., isolated from pigs, and emended description of the genus Jeotgalibaca.</title>
        <authorList>
            <person name="Zamora L."/>
            <person name="Perez-Sancho M."/>
            <person name="Dominguez L."/>
            <person name="Fernandez-Garayzabal J.F."/>
            <person name="Vela A.I."/>
        </authorList>
    </citation>
    <scope>NUCLEOTIDE SEQUENCE [LARGE SCALE GENOMIC DNA]</scope>
    <source>
        <strain evidence="1 2">CECT 9157</strain>
    </source>
</reference>
<proteinExistence type="predicted"/>
<sequence length="304" mass="35776">MNTLIVNNRAIDYEELLDIIAQSNGIYENTLIKLLQCNRISLESRLKTLKKNKIISRGKLNKHFYYVNNYDLKHMKDLDLQSMVVQYLVTIGLYTNKIQVNDSLDKNKQLYISVYASGKYNYKNDESIKKLANMIVNQLIHEQDRKYFAHFIVNELTKFPIRVASFSDILQEKYYTTSLETVDVLAIPTKEFIPAIQSNLADVSFRNSENNTTYIRDDILIYLNDSNKLCYFVKENNQYKLQAIPSIVDFFYYLTLNKGSKDTIYLSNDKTEYDNADDLYFQSYLNKEKYNTVQLKKDKQKPQT</sequence>
<accession>A0A6G7KB85</accession>
<dbReference type="Proteomes" id="UP000501451">
    <property type="component" value="Chromosome"/>
</dbReference>
<evidence type="ECO:0000313" key="1">
    <source>
        <dbReference type="EMBL" id="QII82528.1"/>
    </source>
</evidence>
<evidence type="ECO:0000313" key="2">
    <source>
        <dbReference type="Proteomes" id="UP000501451"/>
    </source>
</evidence>
<dbReference type="RefSeq" id="WP_166162923.1">
    <property type="nucleotide sequence ID" value="NZ_CP049740.1"/>
</dbReference>
<gene>
    <name evidence="1" type="ORF">G7057_08890</name>
</gene>
<dbReference type="EMBL" id="CP049740">
    <property type="protein sequence ID" value="QII82528.1"/>
    <property type="molecule type" value="Genomic_DNA"/>
</dbReference>
<dbReference type="KEGG" id="jar:G7057_08890"/>
<dbReference type="AlphaFoldDB" id="A0A6G7KB85"/>
<protein>
    <submittedName>
        <fullName evidence="1">Uncharacterized protein</fullName>
    </submittedName>
</protein>
<keyword evidence="2" id="KW-1185">Reference proteome</keyword>
<organism evidence="1 2">
    <name type="scientific">Jeotgalibaca arthritidis</name>
    <dbReference type="NCBI Taxonomy" id="1868794"/>
    <lineage>
        <taxon>Bacteria</taxon>
        <taxon>Bacillati</taxon>
        <taxon>Bacillota</taxon>
        <taxon>Bacilli</taxon>
        <taxon>Lactobacillales</taxon>
        <taxon>Carnobacteriaceae</taxon>
        <taxon>Jeotgalibaca</taxon>
    </lineage>
</organism>